<feature type="region of interest" description="Disordered" evidence="9">
    <location>
        <begin position="1"/>
        <end position="27"/>
    </location>
</feature>
<evidence type="ECO:0000256" key="5">
    <source>
        <dbReference type="ARBA" id="ARBA00023155"/>
    </source>
</evidence>
<dbReference type="GO" id="GO:0000981">
    <property type="term" value="F:DNA-binding transcription factor activity, RNA polymerase II-specific"/>
    <property type="evidence" value="ECO:0007669"/>
    <property type="project" value="InterPro"/>
</dbReference>
<evidence type="ECO:0000256" key="1">
    <source>
        <dbReference type="ARBA" id="ARBA00004123"/>
    </source>
</evidence>
<feature type="DNA-binding region" description="Homeobox" evidence="7">
    <location>
        <begin position="278"/>
        <end position="337"/>
    </location>
</feature>
<dbReference type="GO" id="GO:0030154">
    <property type="term" value="P:cell differentiation"/>
    <property type="evidence" value="ECO:0007669"/>
    <property type="project" value="UniProtKB-ARBA"/>
</dbReference>
<dbReference type="SMART" id="SM00389">
    <property type="entry name" value="HOX"/>
    <property type="match status" value="1"/>
</dbReference>
<evidence type="ECO:0000256" key="6">
    <source>
        <dbReference type="ARBA" id="ARBA00023242"/>
    </source>
</evidence>
<keyword evidence="12" id="KW-1185">Reference proteome</keyword>
<evidence type="ECO:0000259" key="10">
    <source>
        <dbReference type="PROSITE" id="PS50071"/>
    </source>
</evidence>
<gene>
    <name evidence="11" type="ORF">CAUJ_LOCUS12024</name>
</gene>
<dbReference type="SUPFAM" id="SSF46689">
    <property type="entry name" value="Homeodomain-like"/>
    <property type="match status" value="1"/>
</dbReference>
<evidence type="ECO:0000313" key="11">
    <source>
        <dbReference type="EMBL" id="CAD6196109.1"/>
    </source>
</evidence>
<dbReference type="GO" id="GO:0009653">
    <property type="term" value="P:anatomical structure morphogenesis"/>
    <property type="evidence" value="ECO:0007669"/>
    <property type="project" value="UniProtKB-ARBA"/>
</dbReference>
<sequence>MTHGCQSLHLDDGSDASRQPPKGQRRVRLRDCIRRATPKDTSAFVCATPCALPAAPYFVSMTCTWLGKHKKKLHQMTFWPQKNPQRFLIWKRQQKNADFLKASESFPLTVTQVRPSMRKSEKWVYCSGEAVLRARRTASAATAAATTTTQGALPSQRRAGLRSIGRPCNPTMRVLRCTFLGRLTQSRKYRQNRPTRTLSVVIAAVPSEAGKCPEGRGARSLQILECNKFAPHNHQVLQHLWLDAHYKEAEKTKERELGAVCKYRIRKKNPFPPTIWDGEETNYCFKSKSRNVLREAYKKCHYPSVEEKRRLAAQTELSIIQVSNWFKNKRQRERAAGNLERGGSAKSESDDGSSGCESKPPPMALEPATFEVSPYAAYPQAYFPANCDFFHIQNL</sequence>
<keyword evidence="6 7" id="KW-0539">Nucleus</keyword>
<dbReference type="PROSITE" id="PS50071">
    <property type="entry name" value="HOMEOBOX_2"/>
    <property type="match status" value="1"/>
</dbReference>
<dbReference type="FunFam" id="1.10.10.60:FF:000046">
    <property type="entry name" value="SIX homeobox 3"/>
    <property type="match status" value="1"/>
</dbReference>
<evidence type="ECO:0000313" key="12">
    <source>
        <dbReference type="Proteomes" id="UP000835052"/>
    </source>
</evidence>
<dbReference type="InterPro" id="IPR009057">
    <property type="entry name" value="Homeodomain-like_sf"/>
</dbReference>
<keyword evidence="4 7" id="KW-0238">DNA-binding</keyword>
<evidence type="ECO:0000256" key="2">
    <source>
        <dbReference type="ARBA" id="ARBA00008161"/>
    </source>
</evidence>
<dbReference type="OrthoDB" id="3501850at2759"/>
<feature type="region of interest" description="Disordered" evidence="9">
    <location>
        <begin position="333"/>
        <end position="365"/>
    </location>
</feature>
<dbReference type="PROSITE" id="PS00027">
    <property type="entry name" value="HOMEOBOX_1"/>
    <property type="match status" value="1"/>
</dbReference>
<feature type="region of interest" description="Disordered" evidence="9">
    <location>
        <begin position="145"/>
        <end position="164"/>
    </location>
</feature>
<dbReference type="PANTHER" id="PTHR10390">
    <property type="entry name" value="HOMEOBOX PROTEIN SIX"/>
    <property type="match status" value="1"/>
</dbReference>
<evidence type="ECO:0000256" key="3">
    <source>
        <dbReference type="ARBA" id="ARBA00022473"/>
    </source>
</evidence>
<evidence type="ECO:0000256" key="8">
    <source>
        <dbReference type="RuleBase" id="RU000682"/>
    </source>
</evidence>
<accession>A0A8S1HL81</accession>
<evidence type="ECO:0000256" key="4">
    <source>
        <dbReference type="ARBA" id="ARBA00023125"/>
    </source>
</evidence>
<dbReference type="InterPro" id="IPR001356">
    <property type="entry name" value="HD"/>
</dbReference>
<reference evidence="11" key="1">
    <citation type="submission" date="2020-10" db="EMBL/GenBank/DDBJ databases">
        <authorList>
            <person name="Kikuchi T."/>
        </authorList>
    </citation>
    <scope>NUCLEOTIDE SEQUENCE</scope>
    <source>
        <strain evidence="11">NKZ352</strain>
    </source>
</reference>
<name>A0A8S1HL81_9PELO</name>
<proteinExistence type="inferred from homology"/>
<comment type="similarity">
    <text evidence="2">Belongs to the SIX/Sine oculis homeobox family.</text>
</comment>
<keyword evidence="5 7" id="KW-0371">Homeobox</keyword>
<dbReference type="PANTHER" id="PTHR10390:SF61">
    <property type="entry name" value="HOMEOBOX PROTEIN SIX2"/>
    <property type="match status" value="1"/>
</dbReference>
<evidence type="ECO:0000256" key="9">
    <source>
        <dbReference type="SAM" id="MobiDB-lite"/>
    </source>
</evidence>
<dbReference type="GO" id="GO:0005634">
    <property type="term" value="C:nucleus"/>
    <property type="evidence" value="ECO:0007669"/>
    <property type="project" value="UniProtKB-SubCell"/>
</dbReference>
<dbReference type="EMBL" id="CAJGYM010000066">
    <property type="protein sequence ID" value="CAD6196109.1"/>
    <property type="molecule type" value="Genomic_DNA"/>
</dbReference>
<dbReference type="Pfam" id="PF16878">
    <property type="entry name" value="SIX1_SD"/>
    <property type="match status" value="1"/>
</dbReference>
<dbReference type="InterPro" id="IPR031701">
    <property type="entry name" value="SIX1_SD"/>
</dbReference>
<dbReference type="Proteomes" id="UP000835052">
    <property type="component" value="Unassembled WGS sequence"/>
</dbReference>
<dbReference type="CDD" id="cd00086">
    <property type="entry name" value="homeodomain"/>
    <property type="match status" value="1"/>
</dbReference>
<dbReference type="Gene3D" id="1.10.10.60">
    <property type="entry name" value="Homeodomain-like"/>
    <property type="match status" value="1"/>
</dbReference>
<dbReference type="GO" id="GO:0005667">
    <property type="term" value="C:transcription regulator complex"/>
    <property type="evidence" value="ECO:0007669"/>
    <property type="project" value="TreeGrafter"/>
</dbReference>
<evidence type="ECO:0000256" key="7">
    <source>
        <dbReference type="PROSITE-ProRule" id="PRU00108"/>
    </source>
</evidence>
<dbReference type="AlphaFoldDB" id="A0A8S1HL81"/>
<keyword evidence="3" id="KW-0217">Developmental protein</keyword>
<dbReference type="InterPro" id="IPR017970">
    <property type="entry name" value="Homeobox_CS"/>
</dbReference>
<comment type="subcellular location">
    <subcellularLocation>
        <location evidence="1 7 8">Nucleus</location>
    </subcellularLocation>
</comment>
<comment type="caution">
    <text evidence="11">The sequence shown here is derived from an EMBL/GenBank/DDBJ whole genome shotgun (WGS) entry which is preliminary data.</text>
</comment>
<organism evidence="11 12">
    <name type="scientific">Caenorhabditis auriculariae</name>
    <dbReference type="NCBI Taxonomy" id="2777116"/>
    <lineage>
        <taxon>Eukaryota</taxon>
        <taxon>Metazoa</taxon>
        <taxon>Ecdysozoa</taxon>
        <taxon>Nematoda</taxon>
        <taxon>Chromadorea</taxon>
        <taxon>Rhabditida</taxon>
        <taxon>Rhabditina</taxon>
        <taxon>Rhabditomorpha</taxon>
        <taxon>Rhabditoidea</taxon>
        <taxon>Rhabditidae</taxon>
        <taxon>Peloderinae</taxon>
        <taxon>Caenorhabditis</taxon>
    </lineage>
</organism>
<protein>
    <recommendedName>
        <fullName evidence="10">Homeobox domain-containing protein</fullName>
    </recommendedName>
</protein>
<feature type="domain" description="Homeobox" evidence="10">
    <location>
        <begin position="276"/>
        <end position="336"/>
    </location>
</feature>
<dbReference type="Pfam" id="PF00046">
    <property type="entry name" value="Homeodomain"/>
    <property type="match status" value="1"/>
</dbReference>
<dbReference type="GO" id="GO:0000978">
    <property type="term" value="F:RNA polymerase II cis-regulatory region sequence-specific DNA binding"/>
    <property type="evidence" value="ECO:0007669"/>
    <property type="project" value="TreeGrafter"/>
</dbReference>